<evidence type="ECO:0000256" key="2">
    <source>
        <dbReference type="ARBA" id="ARBA00022475"/>
    </source>
</evidence>
<dbReference type="GO" id="GO:0015920">
    <property type="term" value="P:lipopolysaccharide transport"/>
    <property type="evidence" value="ECO:0007669"/>
    <property type="project" value="TreeGrafter"/>
</dbReference>
<evidence type="ECO:0000313" key="8">
    <source>
        <dbReference type="Proteomes" id="UP000197065"/>
    </source>
</evidence>
<proteinExistence type="predicted"/>
<evidence type="ECO:0000313" key="7">
    <source>
        <dbReference type="EMBL" id="SNB60656.1"/>
    </source>
</evidence>
<dbReference type="PANTHER" id="PTHR33529:SF2">
    <property type="entry name" value="LIPOPOLYSACCHARIDE EXPORT SYSTEM PERMEASE PROTEIN LPTG"/>
    <property type="match status" value="1"/>
</dbReference>
<feature type="transmembrane region" description="Helical" evidence="6">
    <location>
        <begin position="96"/>
        <end position="120"/>
    </location>
</feature>
<dbReference type="GO" id="GO:0043190">
    <property type="term" value="C:ATP-binding cassette (ABC) transporter complex"/>
    <property type="evidence" value="ECO:0007669"/>
    <property type="project" value="TreeGrafter"/>
</dbReference>
<dbReference type="EMBL" id="FYEH01000002">
    <property type="protein sequence ID" value="SNB60656.1"/>
    <property type="molecule type" value="Genomic_DNA"/>
</dbReference>
<keyword evidence="2" id="KW-1003">Cell membrane</keyword>
<feature type="transmembrane region" description="Helical" evidence="6">
    <location>
        <begin position="58"/>
        <end position="84"/>
    </location>
</feature>
<name>A0A212QMX1_9PROT</name>
<keyword evidence="5 6" id="KW-0472">Membrane</keyword>
<feature type="transmembrane region" description="Helical" evidence="6">
    <location>
        <begin position="12"/>
        <end position="30"/>
    </location>
</feature>
<evidence type="ECO:0000256" key="6">
    <source>
        <dbReference type="SAM" id="Phobius"/>
    </source>
</evidence>
<accession>A0A212QMX1</accession>
<dbReference type="AlphaFoldDB" id="A0A212QMX1"/>
<dbReference type="InterPro" id="IPR005495">
    <property type="entry name" value="LptG/LptF_permease"/>
</dbReference>
<organism evidence="7 8">
    <name type="scientific">Arboricoccus pini</name>
    <dbReference type="NCBI Taxonomy" id="1963835"/>
    <lineage>
        <taxon>Bacteria</taxon>
        <taxon>Pseudomonadati</taxon>
        <taxon>Pseudomonadota</taxon>
        <taxon>Alphaproteobacteria</taxon>
        <taxon>Geminicoccales</taxon>
        <taxon>Geminicoccaceae</taxon>
        <taxon>Arboricoccus</taxon>
    </lineage>
</organism>
<comment type="subcellular location">
    <subcellularLocation>
        <location evidence="1">Cell membrane</location>
        <topology evidence="1">Multi-pass membrane protein</topology>
    </subcellularLocation>
</comment>
<keyword evidence="4 6" id="KW-1133">Transmembrane helix</keyword>
<gene>
    <name evidence="7" type="ORF">SAMN07250955_10214</name>
</gene>
<protein>
    <submittedName>
        <fullName evidence="7">LPS export ABC transporter permease LptG</fullName>
    </submittedName>
</protein>
<reference evidence="7 8" key="1">
    <citation type="submission" date="2017-06" db="EMBL/GenBank/DDBJ databases">
        <authorList>
            <person name="Kim H.J."/>
            <person name="Triplett B.A."/>
        </authorList>
    </citation>
    <scope>NUCLEOTIDE SEQUENCE [LARGE SCALE GENOMIC DNA]</scope>
    <source>
        <strain evidence="7 8">B29T1</strain>
    </source>
</reference>
<dbReference type="PANTHER" id="PTHR33529">
    <property type="entry name" value="SLR0882 PROTEIN-RELATED"/>
    <property type="match status" value="1"/>
</dbReference>
<dbReference type="RefSeq" id="WP_165769390.1">
    <property type="nucleotide sequence ID" value="NZ_FYEH01000002.1"/>
</dbReference>
<keyword evidence="8" id="KW-1185">Reference proteome</keyword>
<evidence type="ECO:0000256" key="4">
    <source>
        <dbReference type="ARBA" id="ARBA00022989"/>
    </source>
</evidence>
<evidence type="ECO:0000256" key="1">
    <source>
        <dbReference type="ARBA" id="ARBA00004651"/>
    </source>
</evidence>
<feature type="transmembrane region" description="Helical" evidence="6">
    <location>
        <begin position="309"/>
        <end position="330"/>
    </location>
</feature>
<sequence length="401" mass="44411">MSRLTYYLNRKFLLRFVIILVTVAGFASLFDLLETGSRVLRRAAAIEGMGDSVGWRTLVWYAGIRLPTLITDLLPLMALVAALVTINDILRHRELVIIWTSGVSRAGLVLRMLPVALLLFAGKFALDDWAIPASAPTLDALGLADFGRVAGPSSDWLWVRDGENVVRIPATSRPGKEMNNVIIFRRDNLGRTTEVLRAARVRANRSDWHLEDVLLQPASAKPVTRIAQMTLPINVRLDKVEVMTKAPRELSFLDLWDAVNHNGYGLGSVEAQRTWLHGRLAAGVTMMFMVGIGMAIVRRFNRTSMVFRIFTEGLAIGFLSMIVSGTLLAFGEVGLISPIFSAWAVPAVLALILLRWMGLLELPRRQRRGDDFHGRFRVADAEGATKTGAAMPFGSHRAERS</sequence>
<feature type="transmembrane region" description="Helical" evidence="6">
    <location>
        <begin position="276"/>
        <end position="297"/>
    </location>
</feature>
<dbReference type="Proteomes" id="UP000197065">
    <property type="component" value="Unassembled WGS sequence"/>
</dbReference>
<feature type="transmembrane region" description="Helical" evidence="6">
    <location>
        <begin position="336"/>
        <end position="358"/>
    </location>
</feature>
<keyword evidence="3 6" id="KW-0812">Transmembrane</keyword>
<dbReference type="Pfam" id="PF03739">
    <property type="entry name" value="LptF_LptG"/>
    <property type="match status" value="1"/>
</dbReference>
<evidence type="ECO:0000256" key="5">
    <source>
        <dbReference type="ARBA" id="ARBA00023136"/>
    </source>
</evidence>
<evidence type="ECO:0000256" key="3">
    <source>
        <dbReference type="ARBA" id="ARBA00022692"/>
    </source>
</evidence>